<comment type="caution">
    <text evidence="1">The sequence shown here is derived from an EMBL/GenBank/DDBJ whole genome shotgun (WGS) entry which is preliminary data.</text>
</comment>
<dbReference type="STRING" id="497964.CfE428DRAFT_3203"/>
<organism evidence="1 2">
    <name type="scientific">Chthoniobacter flavus Ellin428</name>
    <dbReference type="NCBI Taxonomy" id="497964"/>
    <lineage>
        <taxon>Bacteria</taxon>
        <taxon>Pseudomonadati</taxon>
        <taxon>Verrucomicrobiota</taxon>
        <taxon>Spartobacteria</taxon>
        <taxon>Chthoniobacterales</taxon>
        <taxon>Chthoniobacteraceae</taxon>
        <taxon>Chthoniobacter</taxon>
    </lineage>
</organism>
<protein>
    <submittedName>
        <fullName evidence="1">Uncharacterized protein</fullName>
    </submittedName>
</protein>
<dbReference type="InParanoid" id="B4D2R5"/>
<dbReference type="Proteomes" id="UP000005824">
    <property type="component" value="Unassembled WGS sequence"/>
</dbReference>
<evidence type="ECO:0000313" key="1">
    <source>
        <dbReference type="EMBL" id="EDY19026.1"/>
    </source>
</evidence>
<dbReference type="AlphaFoldDB" id="B4D2R5"/>
<accession>B4D2R5</accession>
<proteinExistence type="predicted"/>
<keyword evidence="2" id="KW-1185">Reference proteome</keyword>
<name>B4D2R5_9BACT</name>
<sequence>MNGHKEAQKAQKQVFETVKKCPRITRMTQMGVLFIRVICVIRGPNNLAAALFQSLFAEDGSFTRRISTSATTCPRNIFLCLLGLFVAIPRPAFRPTPL</sequence>
<dbReference type="EMBL" id="ABVL01000009">
    <property type="protein sequence ID" value="EDY19026.1"/>
    <property type="molecule type" value="Genomic_DNA"/>
</dbReference>
<gene>
    <name evidence="1" type="ORF">CfE428DRAFT_3203</name>
</gene>
<reference evidence="1 2" key="1">
    <citation type="journal article" date="2011" name="J. Bacteriol.">
        <title>Genome sequence of Chthoniobacter flavus Ellin428, an aerobic heterotrophic soil bacterium.</title>
        <authorList>
            <person name="Kant R."/>
            <person name="van Passel M.W."/>
            <person name="Palva A."/>
            <person name="Lucas S."/>
            <person name="Lapidus A."/>
            <person name="Glavina Del Rio T."/>
            <person name="Dalin E."/>
            <person name="Tice H."/>
            <person name="Bruce D."/>
            <person name="Goodwin L."/>
            <person name="Pitluck S."/>
            <person name="Larimer F.W."/>
            <person name="Land M.L."/>
            <person name="Hauser L."/>
            <person name="Sangwan P."/>
            <person name="de Vos W.M."/>
            <person name="Janssen P.H."/>
            <person name="Smidt H."/>
        </authorList>
    </citation>
    <scope>NUCLEOTIDE SEQUENCE [LARGE SCALE GENOMIC DNA]</scope>
    <source>
        <strain evidence="1 2">Ellin428</strain>
    </source>
</reference>
<evidence type="ECO:0000313" key="2">
    <source>
        <dbReference type="Proteomes" id="UP000005824"/>
    </source>
</evidence>